<proteinExistence type="predicted"/>
<name>A0A7V2F6N7_RHOMR</name>
<evidence type="ECO:0008006" key="3">
    <source>
        <dbReference type="Google" id="ProtNLM"/>
    </source>
</evidence>
<gene>
    <name evidence="2" type="ORF">ENO59_07375</name>
</gene>
<reference evidence="2" key="1">
    <citation type="journal article" date="2020" name="mSystems">
        <title>Genome- and Community-Level Interaction Insights into Carbon Utilization and Element Cycling Functions of Hydrothermarchaeota in Hydrothermal Sediment.</title>
        <authorList>
            <person name="Zhou Z."/>
            <person name="Liu Y."/>
            <person name="Xu W."/>
            <person name="Pan J."/>
            <person name="Luo Z.H."/>
            <person name="Li M."/>
        </authorList>
    </citation>
    <scope>NUCLEOTIDE SEQUENCE [LARGE SCALE GENOMIC DNA]</scope>
    <source>
        <strain evidence="2">SpSt-143</strain>
    </source>
</reference>
<accession>A0A7V2F6N7</accession>
<feature type="transmembrane region" description="Helical" evidence="1">
    <location>
        <begin position="51"/>
        <end position="75"/>
    </location>
</feature>
<feature type="transmembrane region" description="Helical" evidence="1">
    <location>
        <begin position="81"/>
        <end position="100"/>
    </location>
</feature>
<organism evidence="2">
    <name type="scientific">Rhodothermus marinus</name>
    <name type="common">Rhodothermus obamensis</name>
    <dbReference type="NCBI Taxonomy" id="29549"/>
    <lineage>
        <taxon>Bacteria</taxon>
        <taxon>Pseudomonadati</taxon>
        <taxon>Rhodothermota</taxon>
        <taxon>Rhodothermia</taxon>
        <taxon>Rhodothermales</taxon>
        <taxon>Rhodothermaceae</taxon>
        <taxon>Rhodothermus</taxon>
    </lineage>
</organism>
<keyword evidence="1" id="KW-0472">Membrane</keyword>
<dbReference type="EMBL" id="DSGB01000005">
    <property type="protein sequence ID" value="HER96322.1"/>
    <property type="molecule type" value="Genomic_DNA"/>
</dbReference>
<sequence length="121" mass="13339">MSSSNHLGRLRAHLQSLVDDVREWVELRLTLVQLEIEERIEARLRQLMMRLLVVVIAGLGVVFGLVALALALGSWLGHPGWGFLLVALGLGFVAAVLQAVQRYLAAAERHNLAPQEAERLA</sequence>
<evidence type="ECO:0000313" key="2">
    <source>
        <dbReference type="EMBL" id="HER96322.1"/>
    </source>
</evidence>
<dbReference type="InterPro" id="IPR009937">
    <property type="entry name" value="Phage_holin_3_6"/>
</dbReference>
<dbReference type="AlphaFoldDB" id="A0A7V2F6N7"/>
<protein>
    <recommendedName>
        <fullName evidence="3">Phage holin family protein</fullName>
    </recommendedName>
</protein>
<dbReference type="Pfam" id="PF07332">
    <property type="entry name" value="Phage_holin_3_6"/>
    <property type="match status" value="1"/>
</dbReference>
<keyword evidence="1" id="KW-1133">Transmembrane helix</keyword>
<keyword evidence="1" id="KW-0812">Transmembrane</keyword>
<evidence type="ECO:0000256" key="1">
    <source>
        <dbReference type="SAM" id="Phobius"/>
    </source>
</evidence>
<comment type="caution">
    <text evidence="2">The sequence shown here is derived from an EMBL/GenBank/DDBJ whole genome shotgun (WGS) entry which is preliminary data.</text>
</comment>